<gene>
    <name evidence="2" type="ORF">SAMN05421756_11014</name>
</gene>
<keyword evidence="1" id="KW-0812">Transmembrane</keyword>
<sequence length="112" mass="11693">MSVPPPGPYGPSGGAWYPGGYPVPRDHPSGTTVLVLGILSLVICPFTGIFAITIGNRTLREINANPAVYLNRQSVVVGRILGIVAVAVYGTAVVGYLVFVVLILGIVGLQNY</sequence>
<organism evidence="2 3">
    <name type="scientific">Microlunatus flavus</name>
    <dbReference type="NCBI Taxonomy" id="1036181"/>
    <lineage>
        <taxon>Bacteria</taxon>
        <taxon>Bacillati</taxon>
        <taxon>Actinomycetota</taxon>
        <taxon>Actinomycetes</taxon>
        <taxon>Propionibacteriales</taxon>
        <taxon>Propionibacteriaceae</taxon>
        <taxon>Microlunatus</taxon>
    </lineage>
</organism>
<feature type="transmembrane region" description="Helical" evidence="1">
    <location>
        <begin position="76"/>
        <end position="109"/>
    </location>
</feature>
<dbReference type="STRING" id="1036181.SAMN05421756_11014"/>
<feature type="transmembrane region" description="Helical" evidence="1">
    <location>
        <begin position="33"/>
        <end position="55"/>
    </location>
</feature>
<evidence type="ECO:0000313" key="2">
    <source>
        <dbReference type="EMBL" id="SER20361.1"/>
    </source>
</evidence>
<name>A0A1H9M9U9_9ACTN</name>
<accession>A0A1H9M9U9</accession>
<dbReference type="RefSeq" id="WP_091185225.1">
    <property type="nucleotide sequence ID" value="NZ_FOFA01000010.1"/>
</dbReference>
<evidence type="ECO:0000256" key="1">
    <source>
        <dbReference type="SAM" id="Phobius"/>
    </source>
</evidence>
<dbReference type="AlphaFoldDB" id="A0A1H9M9U9"/>
<dbReference type="Proteomes" id="UP000198504">
    <property type="component" value="Unassembled WGS sequence"/>
</dbReference>
<keyword evidence="1" id="KW-0472">Membrane</keyword>
<reference evidence="3" key="1">
    <citation type="submission" date="2016-10" db="EMBL/GenBank/DDBJ databases">
        <authorList>
            <person name="Varghese N."/>
            <person name="Submissions S."/>
        </authorList>
    </citation>
    <scope>NUCLEOTIDE SEQUENCE [LARGE SCALE GENOMIC DNA]</scope>
    <source>
        <strain evidence="3">CGMCC 4.6856</strain>
    </source>
</reference>
<evidence type="ECO:0000313" key="3">
    <source>
        <dbReference type="Proteomes" id="UP000198504"/>
    </source>
</evidence>
<keyword evidence="3" id="KW-1185">Reference proteome</keyword>
<protein>
    <recommendedName>
        <fullName evidence="4">DUF4190 domain-containing protein</fullName>
    </recommendedName>
</protein>
<dbReference type="OrthoDB" id="3733716at2"/>
<keyword evidence="1" id="KW-1133">Transmembrane helix</keyword>
<evidence type="ECO:0008006" key="4">
    <source>
        <dbReference type="Google" id="ProtNLM"/>
    </source>
</evidence>
<dbReference type="EMBL" id="FOFA01000010">
    <property type="protein sequence ID" value="SER20361.1"/>
    <property type="molecule type" value="Genomic_DNA"/>
</dbReference>
<proteinExistence type="predicted"/>